<dbReference type="OrthoDB" id="9796919at2"/>
<dbReference type="GeneID" id="94581468"/>
<name>A0A1X3D3D3_9NEIS</name>
<comment type="caution">
    <text evidence="5">The sequence shown here is derived from an EMBL/GenBank/DDBJ whole genome shotgun (WGS) entry which is preliminary data.</text>
</comment>
<dbReference type="InterPro" id="IPR000182">
    <property type="entry name" value="GNAT_dom"/>
</dbReference>
<protein>
    <recommendedName>
        <fullName evidence="3">[Ribosomal protein bS18]-alanine N-acetyltransferase</fullName>
        <ecNumber evidence="3">2.3.1.266</ecNumber>
    </recommendedName>
</protein>
<comment type="similarity">
    <text evidence="3">Belongs to the acetyltransferase family. RimI subfamily.</text>
</comment>
<dbReference type="GO" id="GO:0005737">
    <property type="term" value="C:cytoplasm"/>
    <property type="evidence" value="ECO:0007669"/>
    <property type="project" value="UniProtKB-SubCell"/>
</dbReference>
<dbReference type="SUPFAM" id="SSF55729">
    <property type="entry name" value="Acyl-CoA N-acyltransferases (Nat)"/>
    <property type="match status" value="1"/>
</dbReference>
<evidence type="ECO:0000256" key="1">
    <source>
        <dbReference type="ARBA" id="ARBA00022679"/>
    </source>
</evidence>
<dbReference type="CDD" id="cd04301">
    <property type="entry name" value="NAT_SF"/>
    <property type="match status" value="1"/>
</dbReference>
<dbReference type="Proteomes" id="UP000193118">
    <property type="component" value="Unassembled WGS sequence"/>
</dbReference>
<gene>
    <name evidence="5" type="ORF">BWD09_11020</name>
</gene>
<dbReference type="InterPro" id="IPR016181">
    <property type="entry name" value="Acyl_CoA_acyltransferase"/>
</dbReference>
<dbReference type="EC" id="2.3.1.266" evidence="3"/>
<dbReference type="InterPro" id="IPR006464">
    <property type="entry name" value="AcTrfase_RimI/Ard1"/>
</dbReference>
<dbReference type="Gene3D" id="3.40.630.30">
    <property type="match status" value="1"/>
</dbReference>
<comment type="catalytic activity">
    <reaction evidence="3">
        <text>N-terminal L-alanyl-[ribosomal protein bS18] + acetyl-CoA = N-terminal N(alpha)-acetyl-L-alanyl-[ribosomal protein bS18] + CoA + H(+)</text>
        <dbReference type="Rhea" id="RHEA:43756"/>
        <dbReference type="Rhea" id="RHEA-COMP:10676"/>
        <dbReference type="Rhea" id="RHEA-COMP:10677"/>
        <dbReference type="ChEBI" id="CHEBI:15378"/>
        <dbReference type="ChEBI" id="CHEBI:57287"/>
        <dbReference type="ChEBI" id="CHEBI:57288"/>
        <dbReference type="ChEBI" id="CHEBI:64718"/>
        <dbReference type="ChEBI" id="CHEBI:83683"/>
        <dbReference type="EC" id="2.3.1.266"/>
    </reaction>
</comment>
<evidence type="ECO:0000313" key="5">
    <source>
        <dbReference type="EMBL" id="OSI14214.1"/>
    </source>
</evidence>
<dbReference type="AlphaFoldDB" id="A0A1X3D3D3"/>
<evidence type="ECO:0000259" key="4">
    <source>
        <dbReference type="PROSITE" id="PS51186"/>
    </source>
</evidence>
<organism evidence="5 6">
    <name type="scientific">Neisseria dentiae</name>
    <dbReference type="NCBI Taxonomy" id="194197"/>
    <lineage>
        <taxon>Bacteria</taxon>
        <taxon>Pseudomonadati</taxon>
        <taxon>Pseudomonadota</taxon>
        <taxon>Betaproteobacteria</taxon>
        <taxon>Neisseriales</taxon>
        <taxon>Neisseriaceae</taxon>
        <taxon>Neisseria</taxon>
    </lineage>
</organism>
<keyword evidence="6" id="KW-1185">Reference proteome</keyword>
<dbReference type="PROSITE" id="PS51186">
    <property type="entry name" value="GNAT"/>
    <property type="match status" value="1"/>
</dbReference>
<keyword evidence="2" id="KW-0012">Acyltransferase</keyword>
<reference evidence="6" key="1">
    <citation type="submission" date="2017-01" db="EMBL/GenBank/DDBJ databases">
        <authorList>
            <person name="Wolfgang W.J."/>
            <person name="Cole J."/>
            <person name="Wroblewski D."/>
            <person name="Mcginnis J."/>
            <person name="Musser K.A."/>
        </authorList>
    </citation>
    <scope>NUCLEOTIDE SEQUENCE [LARGE SCALE GENOMIC DNA]</scope>
    <source>
        <strain evidence="6">DSM 19151</strain>
    </source>
</reference>
<evidence type="ECO:0000313" key="6">
    <source>
        <dbReference type="Proteomes" id="UP000193118"/>
    </source>
</evidence>
<dbReference type="InterPro" id="IPR050832">
    <property type="entry name" value="Bact_Acetyltransf"/>
</dbReference>
<evidence type="ECO:0000256" key="2">
    <source>
        <dbReference type="ARBA" id="ARBA00023315"/>
    </source>
</evidence>
<dbReference type="Pfam" id="PF00583">
    <property type="entry name" value="Acetyltransf_1"/>
    <property type="match status" value="1"/>
</dbReference>
<dbReference type="RefSeq" id="WP_085366862.1">
    <property type="nucleotide sequence ID" value="NZ_CAUJPZ010000042.1"/>
</dbReference>
<keyword evidence="1 5" id="KW-0808">Transferase</keyword>
<comment type="function">
    <text evidence="3">Acetylates the N-terminal alanine of ribosomal protein bS18.</text>
</comment>
<dbReference type="STRING" id="194197.BWD09_11020"/>
<dbReference type="EMBL" id="MTBO01000040">
    <property type="protein sequence ID" value="OSI14214.1"/>
    <property type="molecule type" value="Genomic_DNA"/>
</dbReference>
<keyword evidence="3" id="KW-0963">Cytoplasm</keyword>
<dbReference type="PANTHER" id="PTHR43877">
    <property type="entry name" value="AMINOALKYLPHOSPHONATE N-ACETYLTRANSFERASE-RELATED-RELATED"/>
    <property type="match status" value="1"/>
</dbReference>
<accession>A0A1X3D3D3</accession>
<feature type="domain" description="N-acetyltransferase" evidence="4">
    <location>
        <begin position="1"/>
        <end position="148"/>
    </location>
</feature>
<dbReference type="NCBIfam" id="TIGR01575">
    <property type="entry name" value="rimI"/>
    <property type="match status" value="1"/>
</dbReference>
<proteinExistence type="inferred from homology"/>
<comment type="subcellular location">
    <subcellularLocation>
        <location evidence="3">Cytoplasm</location>
    </subcellularLocation>
</comment>
<dbReference type="GO" id="GO:0008999">
    <property type="term" value="F:protein-N-terminal-alanine acetyltransferase activity"/>
    <property type="evidence" value="ECO:0007669"/>
    <property type="project" value="UniProtKB-EC"/>
</dbReference>
<sequence>MIIRPALPADCPALAALDAQCNPSPWSAAQFQTALNNRFDSVTVLAEADGTIGGFAVWQTLCGESELHLIATAPARRRAGLASQLMAAWFQTASAQRAERLFLEVRATNLAAQALYRKHGFTECGRRKAYYPLPDGGREDAVLMEKSC</sequence>
<dbReference type="PANTHER" id="PTHR43877:SF2">
    <property type="entry name" value="AMINOALKYLPHOSPHONATE N-ACETYLTRANSFERASE-RELATED"/>
    <property type="match status" value="1"/>
</dbReference>
<evidence type="ECO:0000256" key="3">
    <source>
        <dbReference type="RuleBase" id="RU363094"/>
    </source>
</evidence>